<feature type="non-terminal residue" evidence="2">
    <location>
        <position position="1"/>
    </location>
</feature>
<dbReference type="GO" id="GO:0051082">
    <property type="term" value="F:unfolded protein binding"/>
    <property type="evidence" value="ECO:0007669"/>
    <property type="project" value="TreeGrafter"/>
</dbReference>
<name>S8DKL7_9LAMI</name>
<proteinExistence type="predicted"/>
<keyword evidence="3" id="KW-1185">Reference proteome</keyword>
<gene>
    <name evidence="2" type="ORF">M569_11419</name>
</gene>
<organism evidence="2 3">
    <name type="scientific">Genlisea aurea</name>
    <dbReference type="NCBI Taxonomy" id="192259"/>
    <lineage>
        <taxon>Eukaryota</taxon>
        <taxon>Viridiplantae</taxon>
        <taxon>Streptophyta</taxon>
        <taxon>Embryophyta</taxon>
        <taxon>Tracheophyta</taxon>
        <taxon>Spermatophyta</taxon>
        <taxon>Magnoliopsida</taxon>
        <taxon>eudicotyledons</taxon>
        <taxon>Gunneridae</taxon>
        <taxon>Pentapetalae</taxon>
        <taxon>asterids</taxon>
        <taxon>lamiids</taxon>
        <taxon>Lamiales</taxon>
        <taxon>Lentibulariaceae</taxon>
        <taxon>Genlisea</taxon>
    </lineage>
</organism>
<dbReference type="OrthoDB" id="408631at2759"/>
<accession>S8DKL7</accession>
<dbReference type="PANTHER" id="PTHR31996:SF2">
    <property type="entry name" value="COILED-COIL DOMAIN-CONTAINING PROTEIN 115"/>
    <property type="match status" value="1"/>
</dbReference>
<evidence type="ECO:0000256" key="1">
    <source>
        <dbReference type="ARBA" id="ARBA00093634"/>
    </source>
</evidence>
<evidence type="ECO:0000313" key="2">
    <source>
        <dbReference type="EMBL" id="EPS63368.1"/>
    </source>
</evidence>
<evidence type="ECO:0000313" key="3">
    <source>
        <dbReference type="Proteomes" id="UP000015453"/>
    </source>
</evidence>
<dbReference type="GO" id="GO:0070072">
    <property type="term" value="P:vacuolar proton-transporting V-type ATPase complex assembly"/>
    <property type="evidence" value="ECO:0007669"/>
    <property type="project" value="InterPro"/>
</dbReference>
<dbReference type="PANTHER" id="PTHR31996">
    <property type="entry name" value="COILED-COIL DOMAIN-CONTAINING PROTEIN 115"/>
    <property type="match status" value="1"/>
</dbReference>
<dbReference type="AlphaFoldDB" id="S8DKL7"/>
<comment type="caution">
    <text evidence="2">The sequence shown here is derived from an EMBL/GenBank/DDBJ whole genome shotgun (WGS) entry which is preliminary data.</text>
</comment>
<dbReference type="InterPro" id="IPR040357">
    <property type="entry name" value="Vma22/CCDC115"/>
</dbReference>
<reference evidence="2 3" key="1">
    <citation type="journal article" date="2013" name="BMC Genomics">
        <title>The miniature genome of a carnivorous plant Genlisea aurea contains a low number of genes and short non-coding sequences.</title>
        <authorList>
            <person name="Leushkin E.V."/>
            <person name="Sutormin R.A."/>
            <person name="Nabieva E.R."/>
            <person name="Penin A.A."/>
            <person name="Kondrashov A.S."/>
            <person name="Logacheva M.D."/>
        </authorList>
    </citation>
    <scope>NUCLEOTIDE SEQUENCE [LARGE SCALE GENOMIC DNA]</scope>
</reference>
<dbReference type="Proteomes" id="UP000015453">
    <property type="component" value="Unassembled WGS sequence"/>
</dbReference>
<feature type="non-terminal residue" evidence="2">
    <location>
        <position position="64"/>
    </location>
</feature>
<sequence length="64" mass="7049">DGDALSFMDSVDRYLTLAANLSSALRQGWLELASARHSMGTSRVNPILFDHKPHRASTTLQLAH</sequence>
<protein>
    <recommendedName>
        <fullName evidence="1">Vacuolar ATPase assembly protein VMA22</fullName>
    </recommendedName>
</protein>
<dbReference type="EMBL" id="AUSU01005534">
    <property type="protein sequence ID" value="EPS63368.1"/>
    <property type="molecule type" value="Genomic_DNA"/>
</dbReference>